<dbReference type="SUPFAM" id="SSF50630">
    <property type="entry name" value="Acid proteases"/>
    <property type="match status" value="1"/>
</dbReference>
<accession>F4MND3</accession>
<dbReference type="Gene3D" id="2.40.70.10">
    <property type="entry name" value="Acid Proteases"/>
    <property type="match status" value="2"/>
</dbReference>
<dbReference type="EMBL" id="FQ032831">
    <property type="protein sequence ID" value="CBL88168.1"/>
    <property type="molecule type" value="Genomic_DNA"/>
</dbReference>
<reference evidence="1" key="2">
    <citation type="journal article" date="2012" name="Environ. Microbiol.">
        <title>Genomic content of uncultured Bacteroidetes from contrasting oceanic provinces in the North Atlantic Ocean.</title>
        <authorList>
            <person name="Gomez-Pereira P.R."/>
            <person name="Schuler M."/>
            <person name="Fuchs B.M."/>
            <person name="Bennke C."/>
            <person name="Teeling H."/>
            <person name="Waldmann J."/>
            <person name="Richter M."/>
            <person name="Barbe V."/>
            <person name="Bataille E."/>
            <person name="Glockner F.O."/>
            <person name="Amann R."/>
        </authorList>
    </citation>
    <scope>NUCLEOTIDE SEQUENCE</scope>
</reference>
<reference evidence="1" key="1">
    <citation type="submission" date="2010-05" db="EMBL/GenBank/DDBJ databases">
        <authorList>
            <person name="Genoscope - CEA"/>
        </authorList>
    </citation>
    <scope>NUCLEOTIDE SEQUENCE</scope>
</reference>
<evidence type="ECO:0000313" key="1">
    <source>
        <dbReference type="EMBL" id="CBL88168.1"/>
    </source>
</evidence>
<dbReference type="PROSITE" id="PS00141">
    <property type="entry name" value="ASP_PROTEASE"/>
    <property type="match status" value="1"/>
</dbReference>
<dbReference type="InterPro" id="IPR021109">
    <property type="entry name" value="Peptidase_aspartic_dom_sf"/>
</dbReference>
<dbReference type="InterPro" id="IPR001969">
    <property type="entry name" value="Aspartic_peptidase_AS"/>
</dbReference>
<dbReference type="GO" id="GO:0004190">
    <property type="term" value="F:aspartic-type endopeptidase activity"/>
    <property type="evidence" value="ECO:0007669"/>
    <property type="project" value="InterPro"/>
</dbReference>
<dbReference type="AlphaFoldDB" id="F4MND3"/>
<sequence length="424" mass="48664">MKHINRYILFLGILLCANSCNTDSDNHIAFNEIYILIEQDNFFKAKEIYLEDKAKLTKPYQQFTEAILDNAFNQLEKSDKKINSLNNLKNSIPDSLQVKLYKIKYDNAVKQYDYKEAKNALQTILSGYKKYLKEEEISDFENSLKIWSALENVPPLKIDIQDRTTIKMKKDIAGLNTLKISVKKDSANFIFDTGANLSTTTQSVAKQLKMNIIPVHIEVGTITGSKVMAQLAVCDKLTLGNIDIYNVIFLVLPDEALSFPQIEYQIYGILGFPVIEALKEIRITQDGYFIVPQNKSTFLKSSNMAMSELTPLIYINKKHFTFDTGADHTLFYHNFYLENKDKIDKKYKSQRISFGGAGGKKEFDGYKIDYTFKIGEKEVTIKNANLLREKVKDDEIGYGNIGQDLIQKFDTLILNFDVMFIKFE</sequence>
<organism evidence="1">
    <name type="scientific">uncultured Leeuwenhoekiella sp</name>
    <dbReference type="NCBI Taxonomy" id="487010"/>
    <lineage>
        <taxon>Bacteria</taxon>
        <taxon>Pseudomonadati</taxon>
        <taxon>Bacteroidota</taxon>
        <taxon>Flavobacteriia</taxon>
        <taxon>Flavobacteriales</taxon>
        <taxon>Flavobacteriaceae</taxon>
        <taxon>Leeuwenhoekiella</taxon>
        <taxon>environmental samples</taxon>
    </lineage>
</organism>
<name>F4MND3_9FLAO</name>
<dbReference type="CDD" id="cd05483">
    <property type="entry name" value="retropepsin_like_bacteria"/>
    <property type="match status" value="1"/>
</dbReference>
<dbReference type="InterPro" id="IPR034122">
    <property type="entry name" value="Retropepsin-like_bacterial"/>
</dbReference>
<dbReference type="GO" id="GO:0006508">
    <property type="term" value="P:proteolysis"/>
    <property type="evidence" value="ECO:0007669"/>
    <property type="project" value="InterPro"/>
</dbReference>
<proteinExistence type="predicted"/>
<dbReference type="Pfam" id="PF13650">
    <property type="entry name" value="Asp_protease_2"/>
    <property type="match status" value="1"/>
</dbReference>
<evidence type="ECO:0008006" key="2">
    <source>
        <dbReference type="Google" id="ProtNLM"/>
    </source>
</evidence>
<protein>
    <recommendedName>
        <fullName evidence="2">Peptidase A2 domain-containing protein</fullName>
    </recommendedName>
</protein>
<gene>
    <name evidence="1" type="ORF">S18_1087_0013</name>
</gene>